<dbReference type="Pfam" id="PF08031">
    <property type="entry name" value="BBE"/>
    <property type="match status" value="1"/>
</dbReference>
<name>A0A9N8E0G3_9STRA</name>
<dbReference type="PROSITE" id="PS51387">
    <property type="entry name" value="FAD_PCMH"/>
    <property type="match status" value="1"/>
</dbReference>
<keyword evidence="4" id="KW-0274">FAD</keyword>
<dbReference type="InterPro" id="IPR016169">
    <property type="entry name" value="FAD-bd_PCMH_sub2"/>
</dbReference>
<comment type="caution">
    <text evidence="9">The sequence shown here is derived from an EMBL/GenBank/DDBJ whole genome shotgun (WGS) entry which is preliminary data.</text>
</comment>
<evidence type="ECO:0000256" key="3">
    <source>
        <dbReference type="ARBA" id="ARBA00022630"/>
    </source>
</evidence>
<keyword evidence="7" id="KW-0732">Signal</keyword>
<dbReference type="Gene3D" id="3.30.465.10">
    <property type="match status" value="2"/>
</dbReference>
<dbReference type="InterPro" id="IPR012951">
    <property type="entry name" value="BBE"/>
</dbReference>
<feature type="chain" id="PRO_5040203231" evidence="7">
    <location>
        <begin position="24"/>
        <end position="610"/>
    </location>
</feature>
<feature type="domain" description="FAD-binding PCMH-type" evidence="8">
    <location>
        <begin position="89"/>
        <end position="268"/>
    </location>
</feature>
<dbReference type="EMBL" id="CAICTM010000501">
    <property type="protein sequence ID" value="CAB9511764.1"/>
    <property type="molecule type" value="Genomic_DNA"/>
</dbReference>
<dbReference type="PANTHER" id="PTHR42973:SF39">
    <property type="entry name" value="FAD-BINDING PCMH-TYPE DOMAIN-CONTAINING PROTEIN"/>
    <property type="match status" value="1"/>
</dbReference>
<evidence type="ECO:0000313" key="10">
    <source>
        <dbReference type="Proteomes" id="UP001153069"/>
    </source>
</evidence>
<evidence type="ECO:0000256" key="7">
    <source>
        <dbReference type="SAM" id="SignalP"/>
    </source>
</evidence>
<evidence type="ECO:0000256" key="6">
    <source>
        <dbReference type="SAM" id="MobiDB-lite"/>
    </source>
</evidence>
<dbReference type="SUPFAM" id="SSF56176">
    <property type="entry name" value="FAD-binding/transporter-associated domain-like"/>
    <property type="match status" value="1"/>
</dbReference>
<evidence type="ECO:0000256" key="1">
    <source>
        <dbReference type="ARBA" id="ARBA00001974"/>
    </source>
</evidence>
<evidence type="ECO:0000259" key="8">
    <source>
        <dbReference type="PROSITE" id="PS51387"/>
    </source>
</evidence>
<dbReference type="OrthoDB" id="43796at2759"/>
<sequence length="610" mass="69031">MDLKNLLVWWIHFLLGFFGWITGWETFPEEIGFGNKDPFNVSGGFCENVRDSMARLSPKGSFDGQILIPSDGHEFGKAREQYASVTFAQELSPSVIALVQSEGDVQAAVRFATKCNFSVSIRSGGHSYLGTSSCDSGKGACIQIDVTGINHQVLLPGQVKLGPGNRLKAASEFLKQNGRFLPTGECPGVALGGHMQTGGVGLFTRHFGPFVNRVESFRIVLADGALHNIVTPTDETTQLNDDIFYAVLGGASGSWGVVTEMTLNTINDADYFSVYWKLAYWWDTDEDTDGISNMMRTWAKLAHERQHDWRWSSHWSVVGAKNVPGLGNRIQMEGSWVVPIEQKDDYDFDFFQAIDDACINCNRFRYINVTEPLSQIWRHRYLRTLINKGTGREFPVPYTRSMQQTESFPDPDGMEGITRAIGKLLPSRFSPHFIISQLVTLRGAEPNRALPWPKDLLGITLDYFYVPPSDWVVDHNQRALDFGKELRDHLHDQDHRMYWAAYDSPSLDRDWPKYFESEDKYRRLQVIKGRYDPQNVFQNEMSIPLPKRKEIGELAGNQTNTATERRNREQVPGSEHLQQQRRRSTSSDSQECLLHSPPGACLVNEEALMS</sequence>
<gene>
    <name evidence="9" type="ORF">SEMRO_502_G155560.1</name>
</gene>
<dbReference type="GO" id="GO:0016491">
    <property type="term" value="F:oxidoreductase activity"/>
    <property type="evidence" value="ECO:0007669"/>
    <property type="project" value="UniProtKB-KW"/>
</dbReference>
<protein>
    <submittedName>
        <fullName evidence="9">Bridge enzyme-like</fullName>
    </submittedName>
</protein>
<proteinExistence type="inferred from homology"/>
<dbReference type="InterPro" id="IPR006093">
    <property type="entry name" value="Oxy_OxRdtase_FAD_BS"/>
</dbReference>
<keyword evidence="10" id="KW-1185">Reference proteome</keyword>
<reference evidence="9" key="1">
    <citation type="submission" date="2020-06" db="EMBL/GenBank/DDBJ databases">
        <authorList>
            <consortium name="Plant Systems Biology data submission"/>
        </authorList>
    </citation>
    <scope>NUCLEOTIDE SEQUENCE</scope>
    <source>
        <strain evidence="9">D6</strain>
    </source>
</reference>
<dbReference type="InterPro" id="IPR036318">
    <property type="entry name" value="FAD-bd_PCMH-like_sf"/>
</dbReference>
<comment type="cofactor">
    <cofactor evidence="1">
        <name>FAD</name>
        <dbReference type="ChEBI" id="CHEBI:57692"/>
    </cofactor>
</comment>
<dbReference type="GO" id="GO:0071949">
    <property type="term" value="F:FAD binding"/>
    <property type="evidence" value="ECO:0007669"/>
    <property type="project" value="InterPro"/>
</dbReference>
<dbReference type="InterPro" id="IPR006094">
    <property type="entry name" value="Oxid_FAD_bind_N"/>
</dbReference>
<accession>A0A9N8E0G3</accession>
<feature type="region of interest" description="Disordered" evidence="6">
    <location>
        <begin position="547"/>
        <end position="597"/>
    </location>
</feature>
<evidence type="ECO:0000313" key="9">
    <source>
        <dbReference type="EMBL" id="CAB9511764.1"/>
    </source>
</evidence>
<dbReference type="Pfam" id="PF01565">
    <property type="entry name" value="FAD_binding_4"/>
    <property type="match status" value="1"/>
</dbReference>
<dbReference type="PROSITE" id="PS00862">
    <property type="entry name" value="OX2_COVAL_FAD"/>
    <property type="match status" value="1"/>
</dbReference>
<dbReference type="InterPro" id="IPR016166">
    <property type="entry name" value="FAD-bd_PCMH"/>
</dbReference>
<keyword evidence="3" id="KW-0285">Flavoprotein</keyword>
<comment type="similarity">
    <text evidence="2">Belongs to the oxygen-dependent FAD-linked oxidoreductase family.</text>
</comment>
<dbReference type="PANTHER" id="PTHR42973">
    <property type="entry name" value="BINDING OXIDOREDUCTASE, PUTATIVE (AFU_ORTHOLOGUE AFUA_1G17690)-RELATED"/>
    <property type="match status" value="1"/>
</dbReference>
<evidence type="ECO:0000256" key="2">
    <source>
        <dbReference type="ARBA" id="ARBA00005466"/>
    </source>
</evidence>
<feature type="signal peptide" evidence="7">
    <location>
        <begin position="1"/>
        <end position="23"/>
    </location>
</feature>
<dbReference type="AlphaFoldDB" id="A0A9N8E0G3"/>
<evidence type="ECO:0000256" key="5">
    <source>
        <dbReference type="ARBA" id="ARBA00023002"/>
    </source>
</evidence>
<dbReference type="InterPro" id="IPR050416">
    <property type="entry name" value="FAD-linked_Oxidoreductase"/>
</dbReference>
<dbReference type="Proteomes" id="UP001153069">
    <property type="component" value="Unassembled WGS sequence"/>
</dbReference>
<keyword evidence="5" id="KW-0560">Oxidoreductase</keyword>
<evidence type="ECO:0000256" key="4">
    <source>
        <dbReference type="ARBA" id="ARBA00022827"/>
    </source>
</evidence>
<organism evidence="9 10">
    <name type="scientific">Seminavis robusta</name>
    <dbReference type="NCBI Taxonomy" id="568900"/>
    <lineage>
        <taxon>Eukaryota</taxon>
        <taxon>Sar</taxon>
        <taxon>Stramenopiles</taxon>
        <taxon>Ochrophyta</taxon>
        <taxon>Bacillariophyta</taxon>
        <taxon>Bacillariophyceae</taxon>
        <taxon>Bacillariophycidae</taxon>
        <taxon>Naviculales</taxon>
        <taxon>Naviculaceae</taxon>
        <taxon>Seminavis</taxon>
    </lineage>
</organism>